<organism evidence="1 2">
    <name type="scientific">Micromonospora arida</name>
    <dbReference type="NCBI Taxonomy" id="2203715"/>
    <lineage>
        <taxon>Bacteria</taxon>
        <taxon>Bacillati</taxon>
        <taxon>Actinomycetota</taxon>
        <taxon>Actinomycetes</taxon>
        <taxon>Micromonosporales</taxon>
        <taxon>Micromonosporaceae</taxon>
        <taxon>Micromonospora</taxon>
    </lineage>
</organism>
<keyword evidence="2" id="KW-1185">Reference proteome</keyword>
<dbReference type="AlphaFoldDB" id="A0A3N9XLE7"/>
<reference evidence="1 2" key="1">
    <citation type="submission" date="2018-05" db="EMBL/GenBank/DDBJ databases">
        <title>Micromonospora from Atacama Desert.</title>
        <authorList>
            <person name="Carro L."/>
            <person name="Goodfellow M."/>
            <person name="Klenk H.-P."/>
        </authorList>
    </citation>
    <scope>NUCLEOTIDE SEQUENCE [LARGE SCALE GENOMIC DNA]</scope>
    <source>
        <strain evidence="1 2">LB32</strain>
    </source>
</reference>
<evidence type="ECO:0000313" key="1">
    <source>
        <dbReference type="EMBL" id="RQX13612.1"/>
    </source>
</evidence>
<accession>A0A3N9XLE7</accession>
<dbReference type="OrthoDB" id="3540409at2"/>
<gene>
    <name evidence="1" type="ORF">DLJ58_03565</name>
</gene>
<protein>
    <submittedName>
        <fullName evidence="1">Uncharacterized protein</fullName>
    </submittedName>
</protein>
<dbReference type="RefSeq" id="WP_124853839.1">
    <property type="nucleotide sequence ID" value="NZ_JBEXIG010000007.1"/>
</dbReference>
<name>A0A3N9XLE7_9ACTN</name>
<evidence type="ECO:0000313" key="2">
    <source>
        <dbReference type="Proteomes" id="UP000266889"/>
    </source>
</evidence>
<comment type="caution">
    <text evidence="1">The sequence shown here is derived from an EMBL/GenBank/DDBJ whole genome shotgun (WGS) entry which is preliminary data.</text>
</comment>
<sequence>MPESRAHFHGISGKAVADVVRLERHNNRLYPGDIGRALRGWTDKVRSPARDLLDDFGGCPCGCTSDYRDRAVLDIALRSLTGKTARELRRVVGAADDLFLSRTLANPWADPRAPWWEQRI</sequence>
<dbReference type="EMBL" id="QGSY01000087">
    <property type="protein sequence ID" value="RQX13612.1"/>
    <property type="molecule type" value="Genomic_DNA"/>
</dbReference>
<proteinExistence type="predicted"/>
<dbReference type="Proteomes" id="UP000266889">
    <property type="component" value="Unassembled WGS sequence"/>
</dbReference>